<dbReference type="OrthoDB" id="781735at2759"/>
<comment type="caution">
    <text evidence="1">The sequence shown here is derived from an EMBL/GenBank/DDBJ whole genome shotgun (WGS) entry which is preliminary data.</text>
</comment>
<evidence type="ECO:0000313" key="1">
    <source>
        <dbReference type="EMBL" id="KAF7834009.1"/>
    </source>
</evidence>
<accession>A0A834WWX8</accession>
<organism evidence="1 2">
    <name type="scientific">Senna tora</name>
    <dbReference type="NCBI Taxonomy" id="362788"/>
    <lineage>
        <taxon>Eukaryota</taxon>
        <taxon>Viridiplantae</taxon>
        <taxon>Streptophyta</taxon>
        <taxon>Embryophyta</taxon>
        <taxon>Tracheophyta</taxon>
        <taxon>Spermatophyta</taxon>
        <taxon>Magnoliopsida</taxon>
        <taxon>eudicotyledons</taxon>
        <taxon>Gunneridae</taxon>
        <taxon>Pentapetalae</taxon>
        <taxon>rosids</taxon>
        <taxon>fabids</taxon>
        <taxon>Fabales</taxon>
        <taxon>Fabaceae</taxon>
        <taxon>Caesalpinioideae</taxon>
        <taxon>Cassia clade</taxon>
        <taxon>Senna</taxon>
    </lineage>
</organism>
<name>A0A834WWX8_9FABA</name>
<protein>
    <submittedName>
        <fullName evidence="1">11-beta-hydroxysteroid dehydrogenase 1B-like isoform X1</fullName>
    </submittedName>
</protein>
<dbReference type="Proteomes" id="UP000634136">
    <property type="component" value="Unassembled WGS sequence"/>
</dbReference>
<evidence type="ECO:0000313" key="2">
    <source>
        <dbReference type="Proteomes" id="UP000634136"/>
    </source>
</evidence>
<dbReference type="AlphaFoldDB" id="A0A834WWX8"/>
<dbReference type="EMBL" id="JAAIUW010000004">
    <property type="protein sequence ID" value="KAF7834009.1"/>
    <property type="molecule type" value="Genomic_DNA"/>
</dbReference>
<dbReference type="PANTHER" id="PTHR35762">
    <property type="entry name" value="TRANSMEMBRANE PROTEIN"/>
    <property type="match status" value="1"/>
</dbReference>
<sequence length="135" mass="15542">MLFSSSTVFDFPFKEGNIIIVVLILNSRIFSSSKSSSSSTTDVYYDEYIKSRVSTQTQRPQDPNFEVIKPTRVLEEHGAEFVDMGREKVQEKEEESEASLVCDSDELSKRADAFIARVNKQRKLELSLLHYETEY</sequence>
<reference evidence="1" key="1">
    <citation type="submission" date="2020-09" db="EMBL/GenBank/DDBJ databases">
        <title>Genome-Enabled Discovery of Anthraquinone Biosynthesis in Senna tora.</title>
        <authorList>
            <person name="Kang S.-H."/>
            <person name="Pandey R.P."/>
            <person name="Lee C.-M."/>
            <person name="Sim J.-S."/>
            <person name="Jeong J.-T."/>
            <person name="Choi B.-S."/>
            <person name="Jung M."/>
            <person name="Ginzburg D."/>
            <person name="Zhao K."/>
            <person name="Won S.Y."/>
            <person name="Oh T.-J."/>
            <person name="Yu Y."/>
            <person name="Kim N.-H."/>
            <person name="Lee O.R."/>
            <person name="Lee T.-H."/>
            <person name="Bashyal P."/>
            <person name="Kim T.-S."/>
            <person name="Lee W.-H."/>
            <person name="Kawkins C."/>
            <person name="Kim C.-K."/>
            <person name="Kim J.S."/>
            <person name="Ahn B.O."/>
            <person name="Rhee S.Y."/>
            <person name="Sohng J.K."/>
        </authorList>
    </citation>
    <scope>NUCLEOTIDE SEQUENCE</scope>
    <source>
        <tissue evidence="1">Leaf</tissue>
    </source>
</reference>
<dbReference type="PANTHER" id="PTHR35762:SF2">
    <property type="entry name" value="TRANSMEMBRANE PROTEIN"/>
    <property type="match status" value="1"/>
</dbReference>
<gene>
    <name evidence="1" type="ORF">G2W53_008868</name>
</gene>
<keyword evidence="2" id="KW-1185">Reference proteome</keyword>
<proteinExistence type="predicted"/>